<evidence type="ECO:0000313" key="2">
    <source>
        <dbReference type="Proteomes" id="UP000036681"/>
    </source>
</evidence>
<sequence>MLAAMAANAKNFYAAEIAYGALDEAEKVGFLSELRAQPSKDVKMALMTAFTGNIHDADAMLQQTGHIFHAIMFNISLFRWQRLALELAVKYKMHLDTVIGYKQKYLQETNRKETDKNFLQHLSEVEIDWEHIQEKIREDEANDRK</sequence>
<accession>A0A9J2Q9Z5</accession>
<dbReference type="WBParaSite" id="ALUE_0001911601-mRNA-1">
    <property type="protein sequence ID" value="ALUE_0001911601-mRNA-1"/>
    <property type="gene ID" value="ALUE_0001911601"/>
</dbReference>
<dbReference type="GO" id="GO:0030992">
    <property type="term" value="C:intraciliary transport particle B"/>
    <property type="evidence" value="ECO:0007669"/>
    <property type="project" value="TreeGrafter"/>
</dbReference>
<keyword evidence="2" id="KW-1185">Reference proteome</keyword>
<dbReference type="AlphaFoldDB" id="A0A9J2Q9Z5"/>
<dbReference type="Pfam" id="PF23387">
    <property type="entry name" value="TPR_IFT80_172"/>
    <property type="match status" value="1"/>
</dbReference>
<organism evidence="2 3">
    <name type="scientific">Ascaris lumbricoides</name>
    <name type="common">Giant roundworm</name>
    <dbReference type="NCBI Taxonomy" id="6252"/>
    <lineage>
        <taxon>Eukaryota</taxon>
        <taxon>Metazoa</taxon>
        <taxon>Ecdysozoa</taxon>
        <taxon>Nematoda</taxon>
        <taxon>Chromadorea</taxon>
        <taxon>Rhabditida</taxon>
        <taxon>Spirurina</taxon>
        <taxon>Ascaridomorpha</taxon>
        <taxon>Ascaridoidea</taxon>
        <taxon>Ascarididae</taxon>
        <taxon>Ascaris</taxon>
    </lineage>
</organism>
<dbReference type="PANTHER" id="PTHR24098">
    <property type="entry name" value="OUTER SEGMENT 5"/>
    <property type="match status" value="1"/>
</dbReference>
<evidence type="ECO:0000313" key="3">
    <source>
        <dbReference type="WBParaSite" id="ALUE_0001911601-mRNA-1"/>
    </source>
</evidence>
<dbReference type="GO" id="GO:0005929">
    <property type="term" value="C:cilium"/>
    <property type="evidence" value="ECO:0007669"/>
    <property type="project" value="TreeGrafter"/>
</dbReference>
<dbReference type="Proteomes" id="UP000036681">
    <property type="component" value="Unplaced"/>
</dbReference>
<reference evidence="3" key="1">
    <citation type="submission" date="2023-03" db="UniProtKB">
        <authorList>
            <consortium name="WormBaseParasite"/>
        </authorList>
    </citation>
    <scope>IDENTIFICATION</scope>
</reference>
<proteinExistence type="predicted"/>
<dbReference type="InterPro" id="IPR056157">
    <property type="entry name" value="TPR_IFT80_172_dom"/>
</dbReference>
<name>A0A9J2Q9Z5_ASCLU</name>
<dbReference type="PANTHER" id="PTHR24098:SF0">
    <property type="entry name" value="OUTER SEGMENT 5"/>
    <property type="match status" value="1"/>
</dbReference>
<feature type="domain" description="IFT80/172/WDR35 TPR" evidence="1">
    <location>
        <begin position="1"/>
        <end position="144"/>
    </location>
</feature>
<dbReference type="GO" id="GO:0060271">
    <property type="term" value="P:cilium assembly"/>
    <property type="evidence" value="ECO:0007669"/>
    <property type="project" value="TreeGrafter"/>
</dbReference>
<evidence type="ECO:0000259" key="1">
    <source>
        <dbReference type="Pfam" id="PF23387"/>
    </source>
</evidence>
<protein>
    <submittedName>
        <fullName evidence="3">Coatomer WD associated region domain-containing protein</fullName>
    </submittedName>
</protein>